<feature type="domain" description="HMA" evidence="1">
    <location>
        <begin position="39"/>
        <end position="107"/>
    </location>
</feature>
<accession>A0A4Y1RJN4</accession>
<dbReference type="Gene3D" id="3.30.70.100">
    <property type="match status" value="1"/>
</dbReference>
<gene>
    <name evidence="2" type="ORF">Prudu_015589</name>
</gene>
<dbReference type="PANTHER" id="PTHR46371">
    <property type="entry name" value="OS04G0464100 PROTEIN"/>
    <property type="match status" value="1"/>
</dbReference>
<dbReference type="InterPro" id="IPR036163">
    <property type="entry name" value="HMA_dom_sf"/>
</dbReference>
<dbReference type="AlphaFoldDB" id="A0A4Y1RJN4"/>
<sequence>MEKENASLTRKIYTAKLGKELHSDSRKSQTITQKRLRVGQKIVIKVQLTSQNCRTKALKTAAEAKGVSNVSIDVEKAVVEVIGIGVDAVSLAQSLEKQLGFASIVSVGEVKKPEEPKPAIPIEWTSSYIHCPRKLCAPQKAPFDP</sequence>
<dbReference type="GO" id="GO:0046872">
    <property type="term" value="F:metal ion binding"/>
    <property type="evidence" value="ECO:0007669"/>
    <property type="project" value="InterPro"/>
</dbReference>
<dbReference type="InterPro" id="IPR006121">
    <property type="entry name" value="HMA_dom"/>
</dbReference>
<organism evidence="2">
    <name type="scientific">Prunus dulcis</name>
    <name type="common">Almond</name>
    <name type="synonym">Amygdalus dulcis</name>
    <dbReference type="NCBI Taxonomy" id="3755"/>
    <lineage>
        <taxon>Eukaryota</taxon>
        <taxon>Viridiplantae</taxon>
        <taxon>Streptophyta</taxon>
        <taxon>Embryophyta</taxon>
        <taxon>Tracheophyta</taxon>
        <taxon>Spermatophyta</taxon>
        <taxon>Magnoliopsida</taxon>
        <taxon>eudicotyledons</taxon>
        <taxon>Gunneridae</taxon>
        <taxon>Pentapetalae</taxon>
        <taxon>rosids</taxon>
        <taxon>fabids</taxon>
        <taxon>Rosales</taxon>
        <taxon>Rosaceae</taxon>
        <taxon>Amygdaloideae</taxon>
        <taxon>Amygdaleae</taxon>
        <taxon>Prunus</taxon>
    </lineage>
</organism>
<dbReference type="PROSITE" id="PS50846">
    <property type="entry name" value="HMA_2"/>
    <property type="match status" value="1"/>
</dbReference>
<evidence type="ECO:0000313" key="2">
    <source>
        <dbReference type="EMBL" id="BBH04444.1"/>
    </source>
</evidence>
<protein>
    <recommendedName>
        <fullName evidence="1">HMA domain-containing protein</fullName>
    </recommendedName>
</protein>
<dbReference type="SUPFAM" id="SSF55008">
    <property type="entry name" value="HMA, heavy metal-associated domain"/>
    <property type="match status" value="1"/>
</dbReference>
<dbReference type="InterPro" id="IPR044296">
    <property type="entry name" value="HIPP46"/>
</dbReference>
<dbReference type="Pfam" id="PF00403">
    <property type="entry name" value="HMA"/>
    <property type="match status" value="1"/>
</dbReference>
<reference evidence="2" key="1">
    <citation type="journal article" date="2019" name="Science">
        <title>Mutation of a bHLH transcription factor allowed almond domestication.</title>
        <authorList>
            <person name="Sanchez-Perez R."/>
            <person name="Pavan S."/>
            <person name="Mazzeo R."/>
            <person name="Moldovan C."/>
            <person name="Aiese Cigliano R."/>
            <person name="Del Cueto J."/>
            <person name="Ricciardi F."/>
            <person name="Lotti C."/>
            <person name="Ricciardi L."/>
            <person name="Dicenta F."/>
            <person name="Lopez-Marques R.L."/>
            <person name="Lindberg Moller B."/>
        </authorList>
    </citation>
    <scope>NUCLEOTIDE SEQUENCE</scope>
</reference>
<name>A0A4Y1RJN4_PRUDU</name>
<evidence type="ECO:0000259" key="1">
    <source>
        <dbReference type="PROSITE" id="PS50846"/>
    </source>
</evidence>
<proteinExistence type="predicted"/>
<dbReference type="EMBL" id="AP019302">
    <property type="protein sequence ID" value="BBH04444.1"/>
    <property type="molecule type" value="Genomic_DNA"/>
</dbReference>